<dbReference type="InterPro" id="IPR008661">
    <property type="entry name" value="L6_membrane"/>
</dbReference>
<feature type="transmembrane region" description="Helical" evidence="6">
    <location>
        <begin position="91"/>
        <end position="116"/>
    </location>
</feature>
<evidence type="ECO:0000256" key="3">
    <source>
        <dbReference type="ARBA" id="ARBA00022692"/>
    </source>
</evidence>
<organism evidence="7 8">
    <name type="scientific">Varanus komodoensis</name>
    <name type="common">Komodo dragon</name>
    <dbReference type="NCBI Taxonomy" id="61221"/>
    <lineage>
        <taxon>Eukaryota</taxon>
        <taxon>Metazoa</taxon>
        <taxon>Chordata</taxon>
        <taxon>Craniata</taxon>
        <taxon>Vertebrata</taxon>
        <taxon>Euteleostomi</taxon>
        <taxon>Lepidosauria</taxon>
        <taxon>Squamata</taxon>
        <taxon>Bifurcata</taxon>
        <taxon>Unidentata</taxon>
        <taxon>Episquamata</taxon>
        <taxon>Toxicofera</taxon>
        <taxon>Anguimorpha</taxon>
        <taxon>Paleoanguimorpha</taxon>
        <taxon>Varanoidea</taxon>
        <taxon>Varanidae</taxon>
        <taxon>Varanus</taxon>
    </lineage>
</organism>
<evidence type="ECO:0000313" key="8">
    <source>
        <dbReference type="Proteomes" id="UP000694545"/>
    </source>
</evidence>
<reference evidence="7" key="2">
    <citation type="submission" date="2025-09" db="UniProtKB">
        <authorList>
            <consortium name="Ensembl"/>
        </authorList>
    </citation>
    <scope>IDENTIFICATION</scope>
</reference>
<comment type="subcellular location">
    <subcellularLocation>
        <location evidence="1">Membrane</location>
        <topology evidence="1">Multi-pass membrane protein</topology>
    </subcellularLocation>
</comment>
<keyword evidence="5 6" id="KW-0472">Membrane</keyword>
<dbReference type="OMA" id="ICRPCCY"/>
<dbReference type="GO" id="GO:0016020">
    <property type="term" value="C:membrane"/>
    <property type="evidence" value="ECO:0007669"/>
    <property type="project" value="UniProtKB-SubCell"/>
</dbReference>
<feature type="transmembrane region" description="Helical" evidence="6">
    <location>
        <begin position="50"/>
        <end position="70"/>
    </location>
</feature>
<dbReference type="Pfam" id="PF05805">
    <property type="entry name" value="L6_membrane"/>
    <property type="match status" value="1"/>
</dbReference>
<keyword evidence="3 6" id="KW-0812">Transmembrane</keyword>
<proteinExistence type="inferred from homology"/>
<dbReference type="PANTHER" id="PTHR14198">
    <property type="entry name" value="TRANSMEMBRANE 4 L6 FAMILY MEMBER 1-RELATED"/>
    <property type="match status" value="1"/>
</dbReference>
<evidence type="ECO:0000313" key="7">
    <source>
        <dbReference type="Ensembl" id="ENSVKKP00000025064.1"/>
    </source>
</evidence>
<evidence type="ECO:0000256" key="1">
    <source>
        <dbReference type="ARBA" id="ARBA00004141"/>
    </source>
</evidence>
<reference evidence="7" key="1">
    <citation type="submission" date="2025-08" db="UniProtKB">
        <authorList>
            <consortium name="Ensembl"/>
        </authorList>
    </citation>
    <scope>IDENTIFICATION</scope>
</reference>
<dbReference type="AlphaFoldDB" id="A0A8D2LPB7"/>
<dbReference type="Proteomes" id="UP000694545">
    <property type="component" value="Unplaced"/>
</dbReference>
<dbReference type="PROSITE" id="PS00197">
    <property type="entry name" value="2FE2S_FER_1"/>
    <property type="match status" value="1"/>
</dbReference>
<accession>A0A8D2LPB7</accession>
<feature type="transmembrane region" description="Helical" evidence="6">
    <location>
        <begin position="12"/>
        <end position="30"/>
    </location>
</feature>
<evidence type="ECO:0000256" key="2">
    <source>
        <dbReference type="ARBA" id="ARBA00006193"/>
    </source>
</evidence>
<evidence type="ECO:0000256" key="4">
    <source>
        <dbReference type="ARBA" id="ARBA00022989"/>
    </source>
</evidence>
<dbReference type="Ensembl" id="ENSVKKT00000025674.1">
    <property type="protein sequence ID" value="ENSVKKP00000025064.1"/>
    <property type="gene ID" value="ENSVKKG00000016484.1"/>
</dbReference>
<feature type="transmembrane region" description="Helical" evidence="6">
    <location>
        <begin position="150"/>
        <end position="174"/>
    </location>
</feature>
<protein>
    <submittedName>
        <fullName evidence="7">Transmembrane 4 L six family member 1</fullName>
    </submittedName>
</protein>
<dbReference type="GO" id="GO:0051537">
    <property type="term" value="F:2 iron, 2 sulfur cluster binding"/>
    <property type="evidence" value="ECO:0007669"/>
    <property type="project" value="InterPro"/>
</dbReference>
<comment type="similarity">
    <text evidence="2">Belongs to the L6 tetraspanin family.</text>
</comment>
<keyword evidence="8" id="KW-1185">Reference proteome</keyword>
<dbReference type="PANTHER" id="PTHR14198:SF18">
    <property type="entry name" value="TRANSMEMBRANE 4 L6 FAMILY MEMBER 1"/>
    <property type="match status" value="1"/>
</dbReference>
<keyword evidence="4 6" id="KW-1133">Transmembrane helix</keyword>
<dbReference type="InterPro" id="IPR006058">
    <property type="entry name" value="2Fe2S_fd_BS"/>
</dbReference>
<name>A0A8D2LPB7_VARKO</name>
<evidence type="ECO:0000256" key="5">
    <source>
        <dbReference type="ARBA" id="ARBA00023136"/>
    </source>
</evidence>
<evidence type="ECO:0000256" key="6">
    <source>
        <dbReference type="SAM" id="Phobius"/>
    </source>
</evidence>
<sequence length="232" mass="25139">MCYGRCAKSIGYTLLVLSVLCIVANVLLYFPNGESRYASHYPLGNYVGCLHGIIGGGLLVLISACVFIGLEHDHFHGCCPQENCRRSCAMLAIVILGCVGILGAGYCFIISALALARGPCCYCEDDRVLWATETTWASKPRSTVTWNVTLFSILLVLSAVELILCIVQVVYGCLGGACASCHGHKEVRVCSKVSWGLFYHNKTAHNALQTDSASKVWLLCLCHLEVCTCAVY</sequence>